<dbReference type="Pfam" id="PF02515">
    <property type="entry name" value="CoA_transf_3"/>
    <property type="match status" value="1"/>
</dbReference>
<dbReference type="SUPFAM" id="SSF89796">
    <property type="entry name" value="CoA-transferase family III (CaiB/BaiF)"/>
    <property type="match status" value="1"/>
</dbReference>
<dbReference type="RefSeq" id="WP_183795119.1">
    <property type="nucleotide sequence ID" value="NZ_JACIDU010000023.1"/>
</dbReference>
<evidence type="ECO:0000256" key="1">
    <source>
        <dbReference type="ARBA" id="ARBA00022679"/>
    </source>
</evidence>
<gene>
    <name evidence="2" type="ORF">GGQ66_004135</name>
</gene>
<dbReference type="EMBL" id="JACIDU010000023">
    <property type="protein sequence ID" value="MBB4105548.1"/>
    <property type="molecule type" value="Genomic_DNA"/>
</dbReference>
<name>A0A7W6P3C1_9HYPH</name>
<dbReference type="Gene3D" id="3.40.50.10540">
    <property type="entry name" value="Crotonobetainyl-coa:carnitine coa-transferase, domain 1"/>
    <property type="match status" value="1"/>
</dbReference>
<dbReference type="Gene3D" id="3.30.1540.10">
    <property type="entry name" value="formyl-coa transferase, domain 3"/>
    <property type="match status" value="1"/>
</dbReference>
<sequence length="387" mass="41703">MTQNPGLLSGVTVIDLTRVLAGPYASMLLADLGARVIKVEAPESGDDSRGFGPMHAGTSTYFASVNRGKESIALDLKAEDDRAILFDLLERADVLIENFRPGVMERLGLDWPALENRFPRLIYASVSGFGQTGPYRDRAAYDIVVQAMSGMMSVTGSPGAPPARVGTSLGDIGAGTFLALGISAALFSRERTGKGGMIDVGMLDCQIALHENAITRHVATGEVPGPMGNKHPLIAPFQAFRTADTWIVIAAGNDKLFRTFTNAIGRPELAGNPLFVSRLMRQRHHQALEVEIEQTLTTRTRDEWLALLRAAGIPCGSINTIADLIHDPQVKARNMVCETRNSTGETFAVSGNPIKFSAFADTAKRGPVPDLDQDRERILAELYGKGD</sequence>
<organism evidence="2 3">
    <name type="scientific">Allorhizobium borbori</name>
    <dbReference type="NCBI Taxonomy" id="485907"/>
    <lineage>
        <taxon>Bacteria</taxon>
        <taxon>Pseudomonadati</taxon>
        <taxon>Pseudomonadota</taxon>
        <taxon>Alphaproteobacteria</taxon>
        <taxon>Hyphomicrobiales</taxon>
        <taxon>Rhizobiaceae</taxon>
        <taxon>Rhizobium/Agrobacterium group</taxon>
        <taxon>Allorhizobium</taxon>
    </lineage>
</organism>
<dbReference type="PANTHER" id="PTHR48207">
    <property type="entry name" value="SUCCINATE--HYDROXYMETHYLGLUTARATE COA-TRANSFERASE"/>
    <property type="match status" value="1"/>
</dbReference>
<keyword evidence="3" id="KW-1185">Reference proteome</keyword>
<dbReference type="InterPro" id="IPR044855">
    <property type="entry name" value="CoA-Trfase_III_dom3_sf"/>
</dbReference>
<protein>
    <submittedName>
        <fullName evidence="2">CoA:oxalate CoA-transferase</fullName>
        <ecNumber evidence="2">2.8.3.19</ecNumber>
    </submittedName>
</protein>
<evidence type="ECO:0000313" key="2">
    <source>
        <dbReference type="EMBL" id="MBB4105548.1"/>
    </source>
</evidence>
<reference evidence="2 3" key="1">
    <citation type="submission" date="2020-08" db="EMBL/GenBank/DDBJ databases">
        <title>Genomic Encyclopedia of Type Strains, Phase IV (KMG-IV): sequencing the most valuable type-strain genomes for metagenomic binning, comparative biology and taxonomic classification.</title>
        <authorList>
            <person name="Goeker M."/>
        </authorList>
    </citation>
    <scope>NUCLEOTIDE SEQUENCE [LARGE SCALE GENOMIC DNA]</scope>
    <source>
        <strain evidence="2 3">DSM 26385</strain>
    </source>
</reference>
<comment type="caution">
    <text evidence="2">The sequence shown here is derived from an EMBL/GenBank/DDBJ whole genome shotgun (WGS) entry which is preliminary data.</text>
</comment>
<dbReference type="InterPro" id="IPR050483">
    <property type="entry name" value="CoA-transferase_III_domain"/>
</dbReference>
<accession>A0A7W6P3C1</accession>
<keyword evidence="1 2" id="KW-0808">Transferase</keyword>
<evidence type="ECO:0000313" key="3">
    <source>
        <dbReference type="Proteomes" id="UP000584824"/>
    </source>
</evidence>
<dbReference type="GO" id="GO:0008410">
    <property type="term" value="F:CoA-transferase activity"/>
    <property type="evidence" value="ECO:0007669"/>
    <property type="project" value="TreeGrafter"/>
</dbReference>
<dbReference type="InterPro" id="IPR023606">
    <property type="entry name" value="CoA-Trfase_III_dom_1_sf"/>
</dbReference>
<proteinExistence type="predicted"/>
<dbReference type="EC" id="2.8.3.19" evidence="2"/>
<dbReference type="AlphaFoldDB" id="A0A7W6P3C1"/>
<dbReference type="InterPro" id="IPR003673">
    <property type="entry name" value="CoA-Trfase_fam_III"/>
</dbReference>
<dbReference type="PANTHER" id="PTHR48207:SF3">
    <property type="entry name" value="SUCCINATE--HYDROXYMETHYLGLUTARATE COA-TRANSFERASE"/>
    <property type="match status" value="1"/>
</dbReference>
<dbReference type="Proteomes" id="UP000584824">
    <property type="component" value="Unassembled WGS sequence"/>
</dbReference>